<dbReference type="AlphaFoldDB" id="A0AA88RAZ2"/>
<sequence>MADNTVFITSITGSFVGSAVHMKTSTLGNSASPGRLSRLTVRTTGRNRNACVRSHTNAKITSEVVISPHAPTEYDPNPCSIKILPPKLPAYKRLLPRFNQFLKSYPRDKSPTV</sequence>
<accession>A0AA88RAZ2</accession>
<gene>
    <name evidence="1" type="ORF">RJ640_022027</name>
</gene>
<proteinExistence type="predicted"/>
<organism evidence="1 2">
    <name type="scientific">Escallonia rubra</name>
    <dbReference type="NCBI Taxonomy" id="112253"/>
    <lineage>
        <taxon>Eukaryota</taxon>
        <taxon>Viridiplantae</taxon>
        <taxon>Streptophyta</taxon>
        <taxon>Embryophyta</taxon>
        <taxon>Tracheophyta</taxon>
        <taxon>Spermatophyta</taxon>
        <taxon>Magnoliopsida</taxon>
        <taxon>eudicotyledons</taxon>
        <taxon>Gunneridae</taxon>
        <taxon>Pentapetalae</taxon>
        <taxon>asterids</taxon>
        <taxon>campanulids</taxon>
        <taxon>Escalloniales</taxon>
        <taxon>Escalloniaceae</taxon>
        <taxon>Escallonia</taxon>
    </lineage>
</organism>
<dbReference type="EMBL" id="JAVXUO010002474">
    <property type="protein sequence ID" value="KAK2972970.1"/>
    <property type="molecule type" value="Genomic_DNA"/>
</dbReference>
<keyword evidence="2" id="KW-1185">Reference proteome</keyword>
<protein>
    <submittedName>
        <fullName evidence="1">Uncharacterized protein</fullName>
    </submittedName>
</protein>
<evidence type="ECO:0000313" key="1">
    <source>
        <dbReference type="EMBL" id="KAK2972970.1"/>
    </source>
</evidence>
<dbReference type="Proteomes" id="UP001187471">
    <property type="component" value="Unassembled WGS sequence"/>
</dbReference>
<name>A0AA88RAZ2_9ASTE</name>
<reference evidence="1" key="1">
    <citation type="submission" date="2022-12" db="EMBL/GenBank/DDBJ databases">
        <title>Draft genome assemblies for two species of Escallonia (Escalloniales).</title>
        <authorList>
            <person name="Chanderbali A."/>
            <person name="Dervinis C."/>
            <person name="Anghel I."/>
            <person name="Soltis D."/>
            <person name="Soltis P."/>
            <person name="Zapata F."/>
        </authorList>
    </citation>
    <scope>NUCLEOTIDE SEQUENCE</scope>
    <source>
        <strain evidence="1">UCBG92.1500</strain>
        <tissue evidence="1">Leaf</tissue>
    </source>
</reference>
<evidence type="ECO:0000313" key="2">
    <source>
        <dbReference type="Proteomes" id="UP001187471"/>
    </source>
</evidence>
<comment type="caution">
    <text evidence="1">The sequence shown here is derived from an EMBL/GenBank/DDBJ whole genome shotgun (WGS) entry which is preliminary data.</text>
</comment>